<dbReference type="GO" id="GO:0043952">
    <property type="term" value="P:protein transport by the Sec complex"/>
    <property type="evidence" value="ECO:0007669"/>
    <property type="project" value="UniProtKB-UniRule"/>
</dbReference>
<evidence type="ECO:0000256" key="9">
    <source>
        <dbReference type="HAMAP-Rule" id="MF_01464"/>
    </source>
</evidence>
<evidence type="ECO:0000313" key="12">
    <source>
        <dbReference type="Proteomes" id="UP001324634"/>
    </source>
</evidence>
<dbReference type="NCBIfam" id="TIGR00966">
    <property type="entry name" value="transloc_SecF"/>
    <property type="match status" value="1"/>
</dbReference>
<dbReference type="PRINTS" id="PR01755">
    <property type="entry name" value="SECFTRNLCASE"/>
</dbReference>
<dbReference type="GO" id="GO:0015450">
    <property type="term" value="F:protein-transporting ATPase activity"/>
    <property type="evidence" value="ECO:0007669"/>
    <property type="project" value="InterPro"/>
</dbReference>
<dbReference type="Pfam" id="PF07549">
    <property type="entry name" value="Sec_GG"/>
    <property type="match status" value="1"/>
</dbReference>
<organism evidence="11 12">
    <name type="scientific">Peredibacter starrii</name>
    <dbReference type="NCBI Taxonomy" id="28202"/>
    <lineage>
        <taxon>Bacteria</taxon>
        <taxon>Pseudomonadati</taxon>
        <taxon>Bdellovibrionota</taxon>
        <taxon>Bacteriovoracia</taxon>
        <taxon>Bacteriovoracales</taxon>
        <taxon>Bacteriovoracaceae</taxon>
        <taxon>Peredibacter</taxon>
    </lineage>
</organism>
<keyword evidence="7 9" id="KW-0811">Translocation</keyword>
<evidence type="ECO:0000256" key="4">
    <source>
        <dbReference type="ARBA" id="ARBA00022692"/>
    </source>
</evidence>
<dbReference type="Pfam" id="PF02355">
    <property type="entry name" value="SecD_SecF_C"/>
    <property type="match status" value="1"/>
</dbReference>
<dbReference type="InterPro" id="IPR048634">
    <property type="entry name" value="SecD_SecF_C"/>
</dbReference>
<comment type="subcellular location">
    <subcellularLocation>
        <location evidence="1 9">Cell membrane</location>
        <topology evidence="1 9">Multi-pass membrane protein</topology>
    </subcellularLocation>
</comment>
<dbReference type="NCBIfam" id="TIGR00916">
    <property type="entry name" value="2A0604s01"/>
    <property type="match status" value="1"/>
</dbReference>
<protein>
    <recommendedName>
        <fullName evidence="9">Protein-export membrane protein SecF</fullName>
    </recommendedName>
</protein>
<dbReference type="SUPFAM" id="SSF82866">
    <property type="entry name" value="Multidrug efflux transporter AcrB transmembrane domain"/>
    <property type="match status" value="1"/>
</dbReference>
<keyword evidence="2 9" id="KW-0813">Transport</keyword>
<feature type="transmembrane region" description="Helical" evidence="9">
    <location>
        <begin position="241"/>
        <end position="259"/>
    </location>
</feature>
<dbReference type="HAMAP" id="MF_01464_B">
    <property type="entry name" value="SecF_B"/>
    <property type="match status" value="1"/>
</dbReference>
<comment type="caution">
    <text evidence="9">Lacks conserved residue(s) required for the propagation of feature annotation.</text>
</comment>
<evidence type="ECO:0000259" key="10">
    <source>
        <dbReference type="Pfam" id="PF02355"/>
    </source>
</evidence>
<dbReference type="InterPro" id="IPR022813">
    <property type="entry name" value="SecD/SecF_arch_bac"/>
</dbReference>
<keyword evidence="3 9" id="KW-1003">Cell membrane</keyword>
<reference evidence="11 12" key="1">
    <citation type="submission" date="2023-11" db="EMBL/GenBank/DDBJ databases">
        <title>Peredibacter starrii A3.12.</title>
        <authorList>
            <person name="Mitchell R.J."/>
        </authorList>
    </citation>
    <scope>NUCLEOTIDE SEQUENCE [LARGE SCALE GENOMIC DNA]</scope>
    <source>
        <strain evidence="11 12">A3.12</strain>
    </source>
</reference>
<comment type="similarity">
    <text evidence="9">Belongs to the SecD/SecF family. SecF subfamily.</text>
</comment>
<gene>
    <name evidence="9 11" type="primary">secF</name>
    <name evidence="11" type="ORF">SOO65_14440</name>
</gene>
<accession>A0AAX4HL50</accession>
<evidence type="ECO:0000256" key="5">
    <source>
        <dbReference type="ARBA" id="ARBA00022927"/>
    </source>
</evidence>
<evidence type="ECO:0000256" key="8">
    <source>
        <dbReference type="ARBA" id="ARBA00023136"/>
    </source>
</evidence>
<dbReference type="GO" id="GO:0065002">
    <property type="term" value="P:intracellular protein transmembrane transport"/>
    <property type="evidence" value="ECO:0007669"/>
    <property type="project" value="UniProtKB-UniRule"/>
</dbReference>
<feature type="domain" description="Protein export membrane protein SecD/SecF C-terminal" evidence="10">
    <location>
        <begin position="110"/>
        <end position="292"/>
    </location>
</feature>
<keyword evidence="8 9" id="KW-0472">Membrane</keyword>
<feature type="transmembrane region" description="Helical" evidence="9">
    <location>
        <begin position="12"/>
        <end position="34"/>
    </location>
</feature>
<evidence type="ECO:0000256" key="2">
    <source>
        <dbReference type="ARBA" id="ARBA00022448"/>
    </source>
</evidence>
<dbReference type="PANTHER" id="PTHR30081:SF8">
    <property type="entry name" value="PROTEIN TRANSLOCASE SUBUNIT SECF"/>
    <property type="match status" value="1"/>
</dbReference>
<comment type="subunit">
    <text evidence="9">Forms a complex with SecD. Part of the essential Sec protein translocation apparatus which comprises SecA, SecYEG and auxiliary proteins SecDF. Other proteins may also be involved.</text>
</comment>
<dbReference type="Gene3D" id="1.20.1640.10">
    <property type="entry name" value="Multidrug efflux transporter AcrB transmembrane domain"/>
    <property type="match status" value="1"/>
</dbReference>
<keyword evidence="4 9" id="KW-0812">Transmembrane</keyword>
<dbReference type="KEGG" id="psti:SOO65_14440"/>
<dbReference type="InterPro" id="IPR022645">
    <property type="entry name" value="SecD/SecF_bac"/>
</dbReference>
<feature type="transmembrane region" description="Helical" evidence="9">
    <location>
        <begin position="138"/>
        <end position="155"/>
    </location>
</feature>
<keyword evidence="6 9" id="KW-1133">Transmembrane helix</keyword>
<keyword evidence="5 9" id="KW-0653">Protein transport</keyword>
<dbReference type="EMBL" id="CP139487">
    <property type="protein sequence ID" value="WPU63890.1"/>
    <property type="molecule type" value="Genomic_DNA"/>
</dbReference>
<dbReference type="RefSeq" id="WP_321391472.1">
    <property type="nucleotide sequence ID" value="NZ_CP139487.1"/>
</dbReference>
<dbReference type="InterPro" id="IPR055344">
    <property type="entry name" value="SecD_SecF_C_bact"/>
</dbReference>
<dbReference type="GO" id="GO:0005886">
    <property type="term" value="C:plasma membrane"/>
    <property type="evidence" value="ECO:0007669"/>
    <property type="project" value="UniProtKB-SubCell"/>
</dbReference>
<evidence type="ECO:0000256" key="1">
    <source>
        <dbReference type="ARBA" id="ARBA00004651"/>
    </source>
</evidence>
<evidence type="ECO:0000313" key="11">
    <source>
        <dbReference type="EMBL" id="WPU63890.1"/>
    </source>
</evidence>
<evidence type="ECO:0000256" key="3">
    <source>
        <dbReference type="ARBA" id="ARBA00022475"/>
    </source>
</evidence>
<dbReference type="InterPro" id="IPR005665">
    <property type="entry name" value="SecF_bac"/>
</dbReference>
<evidence type="ECO:0000256" key="7">
    <source>
        <dbReference type="ARBA" id="ARBA00023010"/>
    </source>
</evidence>
<dbReference type="Proteomes" id="UP001324634">
    <property type="component" value="Chromosome"/>
</dbReference>
<dbReference type="PANTHER" id="PTHR30081">
    <property type="entry name" value="PROTEIN-EXPORT MEMBRANE PROTEIN SEC"/>
    <property type="match status" value="1"/>
</dbReference>
<sequence>MSTPKKYVDYVGMFKAAAFCSLLLIIGTVVMYFTKGINYGVDFRGGVEVQVKFKEKVALSELRDLMNEKKVALSQLQSIGDESQNEFLLKLETDKGDLNAVSTQVSTVLNEKYGENSYEILKNDIVGPKAGAELRTSAFKALAWAILAIMIYLALRFDYKFAPGAIAALIHDVTIIIGAFILTQKEFSLQIVAALLAIIGYSVNDTVVIYDRVREIEVSHPGLSTAETVNRALNETMSRTIITSMTVLGVSLVMLFLGGSVIHDFFFAMTIGVILGVYSTIFIAIPMTVIYEKLVAKKAA</sequence>
<keyword evidence="12" id="KW-1185">Reference proteome</keyword>
<feature type="transmembrane region" description="Helical" evidence="9">
    <location>
        <begin position="265"/>
        <end position="291"/>
    </location>
</feature>
<dbReference type="AlphaFoldDB" id="A0AAX4HL50"/>
<comment type="function">
    <text evidence="9">Part of the Sec protein translocase complex. Interacts with the SecYEG preprotein conducting channel. SecDF uses the proton motive force (PMF) to complete protein translocation after the ATP-dependent function of SecA.</text>
</comment>
<proteinExistence type="inferred from homology"/>
<dbReference type="GO" id="GO:0006605">
    <property type="term" value="P:protein targeting"/>
    <property type="evidence" value="ECO:0007669"/>
    <property type="project" value="UniProtKB-UniRule"/>
</dbReference>
<evidence type="ECO:0000256" key="6">
    <source>
        <dbReference type="ARBA" id="ARBA00022989"/>
    </source>
</evidence>
<dbReference type="InterPro" id="IPR022646">
    <property type="entry name" value="SecD/SecF_CS"/>
</dbReference>
<feature type="transmembrane region" description="Helical" evidence="9">
    <location>
        <begin position="161"/>
        <end position="182"/>
    </location>
</feature>
<name>A0AAX4HL50_9BACT</name>